<accession>A0ABV4CH45</accession>
<dbReference type="Proteomes" id="UP001564626">
    <property type="component" value="Unassembled WGS sequence"/>
</dbReference>
<keyword evidence="2" id="KW-1185">Reference proteome</keyword>
<dbReference type="Gene3D" id="2.30.30.990">
    <property type="entry name" value="Malonyl-[acyl-carrier protein] O-methyltransferase, zinc-finger motif"/>
    <property type="match status" value="1"/>
</dbReference>
<protein>
    <submittedName>
        <fullName evidence="1">Zinc finger protein</fullName>
    </submittedName>
</protein>
<dbReference type="Pfam" id="PF16827">
    <property type="entry name" value="zf-HC3"/>
    <property type="match status" value="1"/>
</dbReference>
<evidence type="ECO:0000313" key="1">
    <source>
        <dbReference type="EMBL" id="MEY8040378.1"/>
    </source>
</evidence>
<dbReference type="RefSeq" id="WP_369774885.1">
    <property type="nucleotide sequence ID" value="NZ_JBGEHV010000021.1"/>
</dbReference>
<proteinExistence type="predicted"/>
<comment type="caution">
    <text evidence="1">The sequence shown here is derived from an EMBL/GenBank/DDBJ whole genome shotgun (WGS) entry which is preliminary data.</text>
</comment>
<sequence>MTYQPHPFRWVPGDGARHATTAPRCCECGEQTEVETLCGVVVKTDRSELAWLWRTCAPCNTEAHKIVRQRKAGAW</sequence>
<name>A0ABV4CH45_9PSEU</name>
<evidence type="ECO:0000313" key="2">
    <source>
        <dbReference type="Proteomes" id="UP001564626"/>
    </source>
</evidence>
<gene>
    <name evidence="1" type="ORF">AB8O55_13310</name>
</gene>
<dbReference type="InterPro" id="IPR031795">
    <property type="entry name" value="Zf-HC3"/>
</dbReference>
<organism evidence="1 2">
    <name type="scientific">Saccharopolyspora cebuensis</name>
    <dbReference type="NCBI Taxonomy" id="418759"/>
    <lineage>
        <taxon>Bacteria</taxon>
        <taxon>Bacillati</taxon>
        <taxon>Actinomycetota</taxon>
        <taxon>Actinomycetes</taxon>
        <taxon>Pseudonocardiales</taxon>
        <taxon>Pseudonocardiaceae</taxon>
        <taxon>Saccharopolyspora</taxon>
    </lineage>
</organism>
<dbReference type="EMBL" id="JBGEHV010000021">
    <property type="protein sequence ID" value="MEY8040378.1"/>
    <property type="molecule type" value="Genomic_DNA"/>
</dbReference>
<reference evidence="1 2" key="1">
    <citation type="submission" date="2024-08" db="EMBL/GenBank/DDBJ databases">
        <title>Genome mining of Saccharopolyspora cebuensis PGLac3 from Nigerian medicinal plant.</title>
        <authorList>
            <person name="Ezeobiora C.E."/>
            <person name="Igbokwe N.H."/>
            <person name="Amin D.H."/>
            <person name="Mendie U.E."/>
        </authorList>
    </citation>
    <scope>NUCLEOTIDE SEQUENCE [LARGE SCALE GENOMIC DNA]</scope>
    <source>
        <strain evidence="1 2">PGLac3</strain>
    </source>
</reference>